<protein>
    <submittedName>
        <fullName evidence="9">Multiple sugar transport system permease protein</fullName>
    </submittedName>
</protein>
<dbReference type="PROSITE" id="PS50928">
    <property type="entry name" value="ABC_TM1"/>
    <property type="match status" value="1"/>
</dbReference>
<comment type="subcellular location">
    <subcellularLocation>
        <location evidence="1 7">Cell membrane</location>
        <topology evidence="1 7">Multi-pass membrane protein</topology>
    </subcellularLocation>
</comment>
<keyword evidence="9" id="KW-0762">Sugar transport</keyword>
<keyword evidence="2 7" id="KW-0813">Transport</keyword>
<keyword evidence="10" id="KW-1185">Reference proteome</keyword>
<dbReference type="AlphaFoldDB" id="A0A249KIF4"/>
<name>A0A249KIF4_9ACTN</name>
<evidence type="ECO:0000256" key="5">
    <source>
        <dbReference type="ARBA" id="ARBA00022989"/>
    </source>
</evidence>
<keyword evidence="5 7" id="KW-1133">Transmembrane helix</keyword>
<dbReference type="OrthoDB" id="9804439at2"/>
<organism evidence="9 10">
    <name type="scientific">Candidatus Planktophila sulfonica</name>
    <dbReference type="NCBI Taxonomy" id="1884904"/>
    <lineage>
        <taxon>Bacteria</taxon>
        <taxon>Bacillati</taxon>
        <taxon>Actinomycetota</taxon>
        <taxon>Actinomycetes</taxon>
        <taxon>Candidatus Nanopelagicales</taxon>
        <taxon>Candidatus Nanopelagicaceae</taxon>
        <taxon>Candidatus Planktophila</taxon>
    </lineage>
</organism>
<dbReference type="KEGG" id="psuf:A1sIA56_06540"/>
<dbReference type="PANTHER" id="PTHR30193:SF37">
    <property type="entry name" value="INNER MEMBRANE ABC TRANSPORTER PERMEASE PROTEIN YCJO"/>
    <property type="match status" value="1"/>
</dbReference>
<dbReference type="EMBL" id="CP016773">
    <property type="protein sequence ID" value="ASY16526.1"/>
    <property type="molecule type" value="Genomic_DNA"/>
</dbReference>
<sequence>MPQMLKRKSRLGALPWIFPALFMIFGFVLWPAFEMVRTSFQDVSSSGITQGWAGLENYRNLLANPDLPNVLIRTFIWVVGIVFFTIIISLPVAQLLNAKYPGRKIVRWAVIIPWAASVVMSSTIWKWILDPYYGVLNKILMDLNFYDEPVDFLADPKQSFVWLMIVAVFVSIPFTSFVILAGLSTIPDDIVEASTVDGATAWKGYRFIKFPLIKPALLVAMAINLINIFNAFPIIWVITAGGPGYETDTTTTLGYKISFRDQDIGQSASMASLNLIIILIFIGIFLKVSKSQEEK</sequence>
<dbReference type="Gene3D" id="1.10.3720.10">
    <property type="entry name" value="MetI-like"/>
    <property type="match status" value="1"/>
</dbReference>
<comment type="similarity">
    <text evidence="7">Belongs to the binding-protein-dependent transport system permease family.</text>
</comment>
<evidence type="ECO:0000256" key="1">
    <source>
        <dbReference type="ARBA" id="ARBA00004651"/>
    </source>
</evidence>
<gene>
    <name evidence="9" type="ORF">A1sIA56_06540</name>
</gene>
<dbReference type="InterPro" id="IPR035906">
    <property type="entry name" value="MetI-like_sf"/>
</dbReference>
<proteinExistence type="inferred from homology"/>
<dbReference type="PANTHER" id="PTHR30193">
    <property type="entry name" value="ABC TRANSPORTER PERMEASE PROTEIN"/>
    <property type="match status" value="1"/>
</dbReference>
<dbReference type="Proteomes" id="UP000217215">
    <property type="component" value="Chromosome"/>
</dbReference>
<dbReference type="GO" id="GO:0055085">
    <property type="term" value="P:transmembrane transport"/>
    <property type="evidence" value="ECO:0007669"/>
    <property type="project" value="InterPro"/>
</dbReference>
<evidence type="ECO:0000256" key="6">
    <source>
        <dbReference type="ARBA" id="ARBA00023136"/>
    </source>
</evidence>
<feature type="transmembrane region" description="Helical" evidence="7">
    <location>
        <begin position="216"/>
        <end position="238"/>
    </location>
</feature>
<dbReference type="SUPFAM" id="SSF161098">
    <property type="entry name" value="MetI-like"/>
    <property type="match status" value="1"/>
</dbReference>
<keyword evidence="4 7" id="KW-0812">Transmembrane</keyword>
<feature type="transmembrane region" description="Helical" evidence="7">
    <location>
        <begin position="268"/>
        <end position="286"/>
    </location>
</feature>
<keyword evidence="6 7" id="KW-0472">Membrane</keyword>
<feature type="transmembrane region" description="Helical" evidence="7">
    <location>
        <begin position="70"/>
        <end position="93"/>
    </location>
</feature>
<evidence type="ECO:0000256" key="2">
    <source>
        <dbReference type="ARBA" id="ARBA00022448"/>
    </source>
</evidence>
<dbReference type="InterPro" id="IPR051393">
    <property type="entry name" value="ABC_transporter_permease"/>
</dbReference>
<evidence type="ECO:0000259" key="8">
    <source>
        <dbReference type="PROSITE" id="PS50928"/>
    </source>
</evidence>
<keyword evidence="3" id="KW-1003">Cell membrane</keyword>
<dbReference type="CDD" id="cd06261">
    <property type="entry name" value="TM_PBP2"/>
    <property type="match status" value="1"/>
</dbReference>
<dbReference type="Pfam" id="PF00528">
    <property type="entry name" value="BPD_transp_1"/>
    <property type="match status" value="1"/>
</dbReference>
<reference evidence="9 10" key="1">
    <citation type="submission" date="2016-07" db="EMBL/GenBank/DDBJ databases">
        <title>High microdiversification within the ubiquitous acI lineage of Actinobacteria.</title>
        <authorList>
            <person name="Neuenschwander S.M."/>
            <person name="Salcher M."/>
            <person name="Ghai R."/>
            <person name="Pernthaler J."/>
        </authorList>
    </citation>
    <scope>NUCLEOTIDE SEQUENCE [LARGE SCALE GENOMIC DNA]</scope>
    <source>
        <strain evidence="9">MMS-IA-56</strain>
    </source>
</reference>
<dbReference type="GO" id="GO:0005886">
    <property type="term" value="C:plasma membrane"/>
    <property type="evidence" value="ECO:0007669"/>
    <property type="project" value="UniProtKB-SubCell"/>
</dbReference>
<feature type="transmembrane region" description="Helical" evidence="7">
    <location>
        <begin position="105"/>
        <end position="128"/>
    </location>
</feature>
<evidence type="ECO:0000256" key="4">
    <source>
        <dbReference type="ARBA" id="ARBA00022692"/>
    </source>
</evidence>
<evidence type="ECO:0000256" key="3">
    <source>
        <dbReference type="ARBA" id="ARBA00022475"/>
    </source>
</evidence>
<evidence type="ECO:0000313" key="9">
    <source>
        <dbReference type="EMBL" id="ASY16526.1"/>
    </source>
</evidence>
<evidence type="ECO:0000313" key="10">
    <source>
        <dbReference type="Proteomes" id="UP000217215"/>
    </source>
</evidence>
<feature type="domain" description="ABC transmembrane type-1" evidence="8">
    <location>
        <begin position="71"/>
        <end position="288"/>
    </location>
</feature>
<accession>A0A249KIF4</accession>
<feature type="transmembrane region" description="Helical" evidence="7">
    <location>
        <begin position="12"/>
        <end position="33"/>
    </location>
</feature>
<dbReference type="InterPro" id="IPR000515">
    <property type="entry name" value="MetI-like"/>
</dbReference>
<evidence type="ECO:0000256" key="7">
    <source>
        <dbReference type="RuleBase" id="RU363032"/>
    </source>
</evidence>
<feature type="transmembrane region" description="Helical" evidence="7">
    <location>
        <begin position="160"/>
        <end position="183"/>
    </location>
</feature>